<dbReference type="Proteomes" id="UP001489719">
    <property type="component" value="Unassembled WGS sequence"/>
</dbReference>
<evidence type="ECO:0000313" key="2">
    <source>
        <dbReference type="Proteomes" id="UP001489719"/>
    </source>
</evidence>
<proteinExistence type="predicted"/>
<accession>A0ACC3TDS1</accession>
<dbReference type="EMBL" id="MU970196">
    <property type="protein sequence ID" value="KAK9319348.1"/>
    <property type="molecule type" value="Genomic_DNA"/>
</dbReference>
<sequence length="122" mass="13746">MTMMHYRAKMGEYDGDECSDVVLPDLKNGEQVTHDECYFNSNDDVSATWIESGESIIKKGQGLGLMVSDFYCACRGSIQFEGQYAREIIEPCKNSNGFWGSEDWSDNLVSSWKSLRGHIQVA</sequence>
<organism evidence="1 2">
    <name type="scientific">Lipomyces orientalis</name>
    <dbReference type="NCBI Taxonomy" id="1233043"/>
    <lineage>
        <taxon>Eukaryota</taxon>
        <taxon>Fungi</taxon>
        <taxon>Dikarya</taxon>
        <taxon>Ascomycota</taxon>
        <taxon>Saccharomycotina</taxon>
        <taxon>Lipomycetes</taxon>
        <taxon>Lipomycetales</taxon>
        <taxon>Lipomycetaceae</taxon>
        <taxon>Lipomyces</taxon>
    </lineage>
</organism>
<gene>
    <name evidence="1" type="ORF">V1517DRAFT_357936</name>
</gene>
<comment type="caution">
    <text evidence="1">The sequence shown here is derived from an EMBL/GenBank/DDBJ whole genome shotgun (WGS) entry which is preliminary data.</text>
</comment>
<name>A0ACC3TDS1_9ASCO</name>
<evidence type="ECO:0000313" key="1">
    <source>
        <dbReference type="EMBL" id="KAK9319348.1"/>
    </source>
</evidence>
<reference evidence="2" key="1">
    <citation type="journal article" date="2024" name="Front. Bioeng. Biotechnol.">
        <title>Genome-scale model development and genomic sequencing of the oleaginous clade Lipomyces.</title>
        <authorList>
            <person name="Czajka J.J."/>
            <person name="Han Y."/>
            <person name="Kim J."/>
            <person name="Mondo S.J."/>
            <person name="Hofstad B.A."/>
            <person name="Robles A."/>
            <person name="Haridas S."/>
            <person name="Riley R."/>
            <person name="LaButti K."/>
            <person name="Pangilinan J."/>
            <person name="Andreopoulos W."/>
            <person name="Lipzen A."/>
            <person name="Yan J."/>
            <person name="Wang M."/>
            <person name="Ng V."/>
            <person name="Grigoriev I.V."/>
            <person name="Spatafora J.W."/>
            <person name="Magnuson J.K."/>
            <person name="Baker S.E."/>
            <person name="Pomraning K.R."/>
        </authorList>
    </citation>
    <scope>NUCLEOTIDE SEQUENCE [LARGE SCALE GENOMIC DNA]</scope>
    <source>
        <strain evidence="2">CBS 10300</strain>
    </source>
</reference>
<keyword evidence="2" id="KW-1185">Reference proteome</keyword>
<protein>
    <submittedName>
        <fullName evidence="1">Uncharacterized protein</fullName>
    </submittedName>
</protein>